<reference evidence="1" key="1">
    <citation type="submission" date="2022-04" db="EMBL/GenBank/DDBJ databases">
        <title>Jade perch genome.</title>
        <authorList>
            <person name="Chao B."/>
        </authorList>
    </citation>
    <scope>NUCLEOTIDE SEQUENCE</scope>
    <source>
        <strain evidence="1">CB-2022</strain>
    </source>
</reference>
<name>A0ACB8X467_9TELE</name>
<dbReference type="Proteomes" id="UP000831701">
    <property type="component" value="Chromosome 3"/>
</dbReference>
<organism evidence="1 2">
    <name type="scientific">Scortum barcoo</name>
    <name type="common">barcoo grunter</name>
    <dbReference type="NCBI Taxonomy" id="214431"/>
    <lineage>
        <taxon>Eukaryota</taxon>
        <taxon>Metazoa</taxon>
        <taxon>Chordata</taxon>
        <taxon>Craniata</taxon>
        <taxon>Vertebrata</taxon>
        <taxon>Euteleostomi</taxon>
        <taxon>Actinopterygii</taxon>
        <taxon>Neopterygii</taxon>
        <taxon>Teleostei</taxon>
        <taxon>Neoteleostei</taxon>
        <taxon>Acanthomorphata</taxon>
        <taxon>Eupercaria</taxon>
        <taxon>Centrarchiformes</taxon>
        <taxon>Terapontoidei</taxon>
        <taxon>Terapontidae</taxon>
        <taxon>Scortum</taxon>
    </lineage>
</organism>
<evidence type="ECO:0000313" key="1">
    <source>
        <dbReference type="EMBL" id="KAI3374898.1"/>
    </source>
</evidence>
<feature type="non-terminal residue" evidence="1">
    <location>
        <position position="1"/>
    </location>
</feature>
<keyword evidence="2" id="KW-1185">Reference proteome</keyword>
<dbReference type="EMBL" id="CM041533">
    <property type="protein sequence ID" value="KAI3374898.1"/>
    <property type="molecule type" value="Genomic_DNA"/>
</dbReference>
<sequence length="692" mass="77647">VAPNFNFNKLAGACFKTYYYCYFWTGMATAPESSLHMRSTDIIRKEHLDYGGFGDVYLCYHATLGQVVLKTMPLYGTLRSEESKRSLLDEGNIMASLNHERVVKLLGVIMEDRDCSLVMELIPRGNLLVMLETVTVPISVKGRIILEILEAMVYLTEKHVIHKDIKPENILVDKDFHIKIADLGLATCRTWSRLTKEESRRKSRISRSAGARGAGTLCYMAPEHLESIHTTSTEKSDVYSFAIVVWVILTGQEPYANARSEDQMSQCVRNGDRPAEDLIPGNTPAEIIQLMKRCWAHSPLQRPPFKDCYDFFHPFYIEKLEPYIEEDLICLQEYKGPDELVEKMRSLTVTHDCFPADCPGPLVSSDRSGSVPVEASIEDLHDIQYEPSGESIQTDAKPGSSPSALEQKLEQELQYHIYGSYNRENQLEAANFYHRNNSNHFLKNDPELYNGSSVLSWTKAEPVQPTNQEEAFYPPTPGLYESMKSSIPAASHLPMSASTPSLSQYNQQHPYSHYDRQQSWPAYPASDTSAPDNTSGRLLTPSKSGTLPDSGSLYIHSASGIQIGSNNTMSIRSCDSSSSLPANATANSSIREGIIKYEDHAVTEAHLDLLMDNIGVKWKRLARKLGLKDVEIETIEHDFSRDGLPEIVHQMLERWKMKEGRIGCTIGNLCRALDGIIKVDVIQKILDTCSSS</sequence>
<comment type="caution">
    <text evidence="1">The sequence shown here is derived from an EMBL/GenBank/DDBJ whole genome shotgun (WGS) entry which is preliminary data.</text>
</comment>
<accession>A0ACB8X467</accession>
<protein>
    <submittedName>
        <fullName evidence="1">Uncharacterized protein</fullName>
    </submittedName>
</protein>
<proteinExistence type="predicted"/>
<evidence type="ECO:0000313" key="2">
    <source>
        <dbReference type="Proteomes" id="UP000831701"/>
    </source>
</evidence>
<gene>
    <name evidence="1" type="ORF">L3Q82_021437</name>
</gene>